<protein>
    <submittedName>
        <fullName evidence="1">Uncharacterized protein</fullName>
    </submittedName>
</protein>
<name>A0A382A4T2_9ZZZZ</name>
<dbReference type="AlphaFoldDB" id="A0A382A4T2"/>
<dbReference type="EMBL" id="UINC01023758">
    <property type="protein sequence ID" value="SVA96067.1"/>
    <property type="molecule type" value="Genomic_DNA"/>
</dbReference>
<sequence>MALIPAGGVASASYYPRTSLAGRVPAQVDYR</sequence>
<accession>A0A382A4T2</accession>
<evidence type="ECO:0000313" key="1">
    <source>
        <dbReference type="EMBL" id="SVA96067.1"/>
    </source>
</evidence>
<organism evidence="1">
    <name type="scientific">marine metagenome</name>
    <dbReference type="NCBI Taxonomy" id="408172"/>
    <lineage>
        <taxon>unclassified sequences</taxon>
        <taxon>metagenomes</taxon>
        <taxon>ecological metagenomes</taxon>
    </lineage>
</organism>
<proteinExistence type="predicted"/>
<gene>
    <name evidence="1" type="ORF">METZ01_LOCUS148921</name>
</gene>
<reference evidence="1" key="1">
    <citation type="submission" date="2018-05" db="EMBL/GenBank/DDBJ databases">
        <authorList>
            <person name="Lanie J.A."/>
            <person name="Ng W.-L."/>
            <person name="Kazmierczak K.M."/>
            <person name="Andrzejewski T.M."/>
            <person name="Davidsen T.M."/>
            <person name="Wayne K.J."/>
            <person name="Tettelin H."/>
            <person name="Glass J.I."/>
            <person name="Rusch D."/>
            <person name="Podicherti R."/>
            <person name="Tsui H.-C.T."/>
            <person name="Winkler M.E."/>
        </authorList>
    </citation>
    <scope>NUCLEOTIDE SEQUENCE</scope>
</reference>